<evidence type="ECO:0000313" key="2">
    <source>
        <dbReference type="Proteomes" id="UP000199682"/>
    </source>
</evidence>
<dbReference type="AlphaFoldDB" id="A0A1G9NMR1"/>
<name>A0A1G9NMR1_9PSEU</name>
<evidence type="ECO:0000313" key="1">
    <source>
        <dbReference type="EMBL" id="SDL87679.1"/>
    </source>
</evidence>
<gene>
    <name evidence="1" type="ORF">SAMN04488074_11480</name>
</gene>
<dbReference type="Proteomes" id="UP000199682">
    <property type="component" value="Unassembled WGS sequence"/>
</dbReference>
<organism evidence="1 2">
    <name type="scientific">Lentzea albidocapillata subsp. violacea</name>
    <dbReference type="NCBI Taxonomy" id="128104"/>
    <lineage>
        <taxon>Bacteria</taxon>
        <taxon>Bacillati</taxon>
        <taxon>Actinomycetota</taxon>
        <taxon>Actinomycetes</taxon>
        <taxon>Pseudonocardiales</taxon>
        <taxon>Pseudonocardiaceae</taxon>
        <taxon>Lentzea</taxon>
    </lineage>
</organism>
<reference evidence="2" key="1">
    <citation type="submission" date="2016-10" db="EMBL/GenBank/DDBJ databases">
        <authorList>
            <person name="Varghese N."/>
            <person name="Submissions S."/>
        </authorList>
    </citation>
    <scope>NUCLEOTIDE SEQUENCE [LARGE SCALE GENOMIC DNA]</scope>
    <source>
        <strain evidence="2">DSM 44796</strain>
    </source>
</reference>
<protein>
    <submittedName>
        <fullName evidence="1">Uncharacterized protein</fullName>
    </submittedName>
</protein>
<accession>A0A1G9NMR1</accession>
<sequence>MKLAVRGEKTLPDNNVSVTALSFTEYVMSGQRGRINIVSEQRGMYLASDTRVCGFYNPIRDAMRRAVNSTEPENELKKAIMNANRTGQPRAFEEIADGFLPWLASFKATGVPVEGATYRAGELALKVRPHLGLRKKDGTTYAVLVHTKEVPLTREAANVGLRILQHTVADTLPGAIPMVLDARRGKAYQMPARTNLGKLDVLIAAEAMGYVTHWKLSGLFESVQVG</sequence>
<dbReference type="EMBL" id="FNET01000014">
    <property type="protein sequence ID" value="SDL87679.1"/>
    <property type="molecule type" value="Genomic_DNA"/>
</dbReference>
<proteinExistence type="predicted"/>